<proteinExistence type="predicted"/>
<protein>
    <submittedName>
        <fullName evidence="1">Uncharacterized protein</fullName>
    </submittedName>
</protein>
<sequence>MIYLNPNCTVFEKYTHFQINLVFMGDSIESLVYDVYSIVSKPNSIIECTKQLRMFLMAYAAGLGLKLGVMNRNCYILDMKSDNNRVEVSDT</sequence>
<dbReference type="Proteomes" id="UP000054324">
    <property type="component" value="Unassembled WGS sequence"/>
</dbReference>
<dbReference type="AlphaFoldDB" id="A0A075A1Q1"/>
<dbReference type="CTD" id="20324497"/>
<evidence type="ECO:0000313" key="2">
    <source>
        <dbReference type="Proteomes" id="UP000054324"/>
    </source>
</evidence>
<dbReference type="GeneID" id="20324497"/>
<gene>
    <name evidence="1" type="ORF">T265_10329</name>
</gene>
<dbReference type="RefSeq" id="XP_009174929.1">
    <property type="nucleotide sequence ID" value="XM_009176665.1"/>
</dbReference>
<dbReference type="OrthoDB" id="431720at2759"/>
<name>A0A075A1Q1_OPIVI</name>
<reference evidence="1 2" key="1">
    <citation type="submission" date="2013-11" db="EMBL/GenBank/DDBJ databases">
        <title>Opisthorchis viverrini - life in the bile duct.</title>
        <authorList>
            <person name="Young N.D."/>
            <person name="Nagarajan N."/>
            <person name="Lin S.J."/>
            <person name="Korhonen P.K."/>
            <person name="Jex A.R."/>
            <person name="Hall R.S."/>
            <person name="Safavi-Hemami H."/>
            <person name="Kaewkong W."/>
            <person name="Bertrand D."/>
            <person name="Gao S."/>
            <person name="Seet Q."/>
            <person name="Wongkham S."/>
            <person name="Teh B.T."/>
            <person name="Wongkham C."/>
            <person name="Intapan P.M."/>
            <person name="Maleewong W."/>
            <person name="Yang X."/>
            <person name="Hu M."/>
            <person name="Wang Z."/>
            <person name="Hofmann A."/>
            <person name="Sternberg P.W."/>
            <person name="Tan P."/>
            <person name="Wang J."/>
            <person name="Gasser R.B."/>
        </authorList>
    </citation>
    <scope>NUCLEOTIDE SEQUENCE [LARGE SCALE GENOMIC DNA]</scope>
</reference>
<dbReference type="KEGG" id="ovi:T265_10329"/>
<organism evidence="1 2">
    <name type="scientific">Opisthorchis viverrini</name>
    <name type="common">Southeast Asian liver fluke</name>
    <dbReference type="NCBI Taxonomy" id="6198"/>
    <lineage>
        <taxon>Eukaryota</taxon>
        <taxon>Metazoa</taxon>
        <taxon>Spiralia</taxon>
        <taxon>Lophotrochozoa</taxon>
        <taxon>Platyhelminthes</taxon>
        <taxon>Trematoda</taxon>
        <taxon>Digenea</taxon>
        <taxon>Opisthorchiida</taxon>
        <taxon>Opisthorchiata</taxon>
        <taxon>Opisthorchiidae</taxon>
        <taxon>Opisthorchis</taxon>
    </lineage>
</organism>
<dbReference type="EMBL" id="KL596975">
    <property type="protein sequence ID" value="KER21329.1"/>
    <property type="molecule type" value="Genomic_DNA"/>
</dbReference>
<evidence type="ECO:0000313" key="1">
    <source>
        <dbReference type="EMBL" id="KER21329.1"/>
    </source>
</evidence>
<accession>A0A075A1Q1</accession>
<keyword evidence="2" id="KW-1185">Reference proteome</keyword>